<sequence>MSRQGVRLQRPATAAEQWAASVWGLWLRRQQRAAGSDVEAGGSALATGGVGAGAPAPMVDDDVGSGEANRRRRRNSASMLHASSIQVVVHAPRMYLHPDNGPEEVAARQQPTTAGGGIGVGALTMVTARLSEFAGDPQPPARTPKTTV</sequence>
<keyword evidence="3" id="KW-1185">Reference proteome</keyword>
<dbReference type="EMBL" id="JAAALK010000286">
    <property type="protein sequence ID" value="KAG8063026.1"/>
    <property type="molecule type" value="Genomic_DNA"/>
</dbReference>
<evidence type="ECO:0000313" key="2">
    <source>
        <dbReference type="EMBL" id="KAG8063026.1"/>
    </source>
</evidence>
<dbReference type="AlphaFoldDB" id="A0A8J5RYQ2"/>
<gene>
    <name evidence="2" type="ORF">GUJ93_ZPchr0003g17745</name>
</gene>
<reference evidence="2" key="1">
    <citation type="journal article" date="2021" name="bioRxiv">
        <title>Whole Genome Assembly and Annotation of Northern Wild Rice, Zizania palustris L., Supports a Whole Genome Duplication in the Zizania Genus.</title>
        <authorList>
            <person name="Haas M."/>
            <person name="Kono T."/>
            <person name="Macchietto M."/>
            <person name="Millas R."/>
            <person name="McGilp L."/>
            <person name="Shao M."/>
            <person name="Duquette J."/>
            <person name="Hirsch C.N."/>
            <person name="Kimball J."/>
        </authorList>
    </citation>
    <scope>NUCLEOTIDE SEQUENCE</scope>
    <source>
        <tissue evidence="2">Fresh leaf tissue</tissue>
    </source>
</reference>
<evidence type="ECO:0000313" key="3">
    <source>
        <dbReference type="Proteomes" id="UP000729402"/>
    </source>
</evidence>
<proteinExistence type="predicted"/>
<comment type="caution">
    <text evidence="2">The sequence shown here is derived from an EMBL/GenBank/DDBJ whole genome shotgun (WGS) entry which is preliminary data.</text>
</comment>
<evidence type="ECO:0000256" key="1">
    <source>
        <dbReference type="SAM" id="MobiDB-lite"/>
    </source>
</evidence>
<organism evidence="2 3">
    <name type="scientific">Zizania palustris</name>
    <name type="common">Northern wild rice</name>
    <dbReference type="NCBI Taxonomy" id="103762"/>
    <lineage>
        <taxon>Eukaryota</taxon>
        <taxon>Viridiplantae</taxon>
        <taxon>Streptophyta</taxon>
        <taxon>Embryophyta</taxon>
        <taxon>Tracheophyta</taxon>
        <taxon>Spermatophyta</taxon>
        <taxon>Magnoliopsida</taxon>
        <taxon>Liliopsida</taxon>
        <taxon>Poales</taxon>
        <taxon>Poaceae</taxon>
        <taxon>BOP clade</taxon>
        <taxon>Oryzoideae</taxon>
        <taxon>Oryzeae</taxon>
        <taxon>Zizaniinae</taxon>
        <taxon>Zizania</taxon>
    </lineage>
</organism>
<name>A0A8J5RYQ2_ZIZPA</name>
<reference evidence="2" key="2">
    <citation type="submission" date="2021-02" db="EMBL/GenBank/DDBJ databases">
        <authorList>
            <person name="Kimball J.A."/>
            <person name="Haas M.W."/>
            <person name="Macchietto M."/>
            <person name="Kono T."/>
            <person name="Duquette J."/>
            <person name="Shao M."/>
        </authorList>
    </citation>
    <scope>NUCLEOTIDE SEQUENCE</scope>
    <source>
        <tissue evidence="2">Fresh leaf tissue</tissue>
    </source>
</reference>
<feature type="region of interest" description="Disordered" evidence="1">
    <location>
        <begin position="39"/>
        <end position="81"/>
    </location>
</feature>
<feature type="region of interest" description="Disordered" evidence="1">
    <location>
        <begin position="95"/>
        <end position="119"/>
    </location>
</feature>
<accession>A0A8J5RYQ2</accession>
<dbReference type="Proteomes" id="UP000729402">
    <property type="component" value="Unassembled WGS sequence"/>
</dbReference>
<protein>
    <submittedName>
        <fullName evidence="2">Uncharacterized protein</fullName>
    </submittedName>
</protein>